<reference evidence="7 8" key="1">
    <citation type="journal article" date="2021" name="Comput. Struct. Biotechnol. J.">
        <title>De novo genome assembly of the potent medicinal plant Rehmannia glutinosa using nanopore technology.</title>
        <authorList>
            <person name="Ma L."/>
            <person name="Dong C."/>
            <person name="Song C."/>
            <person name="Wang X."/>
            <person name="Zheng X."/>
            <person name="Niu Y."/>
            <person name="Chen S."/>
            <person name="Feng W."/>
        </authorList>
    </citation>
    <scope>NUCLEOTIDE SEQUENCE [LARGE SCALE GENOMIC DNA]</scope>
    <source>
        <strain evidence="7">DH-2019</strain>
    </source>
</reference>
<dbReference type="PANTHER" id="PTHR31500:SF56">
    <property type="entry name" value="AT-HOOK MOTIF NUCLEAR-LOCALIZED PROTEIN"/>
    <property type="match status" value="1"/>
</dbReference>
<feature type="compositionally biased region" description="Gly residues" evidence="5">
    <location>
        <begin position="26"/>
        <end position="43"/>
    </location>
</feature>
<keyword evidence="4" id="KW-0539">Nucleus</keyword>
<evidence type="ECO:0000259" key="6">
    <source>
        <dbReference type="PROSITE" id="PS51742"/>
    </source>
</evidence>
<evidence type="ECO:0000256" key="2">
    <source>
        <dbReference type="ARBA" id="ARBA00023125"/>
    </source>
</evidence>
<comment type="caution">
    <text evidence="7">The sequence shown here is derived from an EMBL/GenBank/DDBJ whole genome shotgun (WGS) entry which is preliminary data.</text>
</comment>
<keyword evidence="3 4" id="KW-0804">Transcription</keyword>
<feature type="region of interest" description="Disordered" evidence="5">
    <location>
        <begin position="1"/>
        <end position="43"/>
    </location>
</feature>
<dbReference type="InterPro" id="IPR039605">
    <property type="entry name" value="AHL"/>
</dbReference>
<dbReference type="InterPro" id="IPR005175">
    <property type="entry name" value="PPC_dom"/>
</dbReference>
<feature type="compositionally biased region" description="Polar residues" evidence="5">
    <location>
        <begin position="361"/>
        <end position="389"/>
    </location>
</feature>
<sequence>MEMEDKESTESGSPGSNSEIDSPPSSGGGFGGEDSGAAGGGGGMVPGIINTAVNISMEKNAGMVSSPALPVGGGGVIESGGGVIGGGPIGVGGGGGQLLMGRKKRGRPRKYDSEGNLNAAYVKSPPVAAAQTAAQPGFTLSTPPSYEYTSGPKRGPSGSGNWNALASLGELFAKTAGGDFTPHVVTVYTGEVMTNFSALKNADDVAGEILTFAQKGVGGVCVLSANGSVSNVTIRQPGSSGGLLTYEGRFEILSLTGSYTICDSGGIKSRTGGLSVTLASPDGRVIGGCLAGSLMAANPIQIVIGSFVPNGYKMPKRKQQNVHRISPSPSFQFAPDTVTAAIPISQAAPESNIYPMLNPQLPIQSQDNPNSASTDTSDWNGSGPSSDQRPSPDINISIPIEEH</sequence>
<evidence type="ECO:0000313" key="7">
    <source>
        <dbReference type="EMBL" id="KAK6147115.1"/>
    </source>
</evidence>
<accession>A0ABR0WLX1</accession>
<dbReference type="EMBL" id="JABTTQ020000010">
    <property type="protein sequence ID" value="KAK6147115.1"/>
    <property type="molecule type" value="Genomic_DNA"/>
</dbReference>
<dbReference type="Proteomes" id="UP001318860">
    <property type="component" value="Unassembled WGS sequence"/>
</dbReference>
<dbReference type="CDD" id="cd11378">
    <property type="entry name" value="DUF296"/>
    <property type="match status" value="1"/>
</dbReference>
<keyword evidence="1 4" id="KW-0805">Transcription regulation</keyword>
<keyword evidence="2 4" id="KW-0238">DNA-binding</keyword>
<comment type="function">
    <text evidence="4">Transcription factor that specifically binds AT-rich DNA sequences related to the nuclear matrix attachment regions (MARs).</text>
</comment>
<feature type="domain" description="PPC" evidence="6">
    <location>
        <begin position="188"/>
        <end position="328"/>
    </location>
</feature>
<comment type="subcellular location">
    <subcellularLocation>
        <location evidence="4">Nucleus</location>
    </subcellularLocation>
</comment>
<organism evidence="7 8">
    <name type="scientific">Rehmannia glutinosa</name>
    <name type="common">Chinese foxglove</name>
    <dbReference type="NCBI Taxonomy" id="99300"/>
    <lineage>
        <taxon>Eukaryota</taxon>
        <taxon>Viridiplantae</taxon>
        <taxon>Streptophyta</taxon>
        <taxon>Embryophyta</taxon>
        <taxon>Tracheophyta</taxon>
        <taxon>Spermatophyta</taxon>
        <taxon>Magnoliopsida</taxon>
        <taxon>eudicotyledons</taxon>
        <taxon>Gunneridae</taxon>
        <taxon>Pentapetalae</taxon>
        <taxon>asterids</taxon>
        <taxon>lamiids</taxon>
        <taxon>Lamiales</taxon>
        <taxon>Orobanchaceae</taxon>
        <taxon>Rehmannieae</taxon>
        <taxon>Rehmannia</taxon>
    </lineage>
</organism>
<dbReference type="Gene3D" id="3.30.1330.80">
    <property type="entry name" value="Hypothetical protein, similar to alpha- acetolactate decarboxylase, domain 2"/>
    <property type="match status" value="1"/>
</dbReference>
<dbReference type="SUPFAM" id="SSF117856">
    <property type="entry name" value="AF0104/ALDC/Ptd012-like"/>
    <property type="match status" value="1"/>
</dbReference>
<gene>
    <name evidence="7" type="ORF">DH2020_018027</name>
</gene>
<feature type="compositionally biased region" description="Polar residues" evidence="5">
    <location>
        <begin position="10"/>
        <end position="20"/>
    </location>
</feature>
<proteinExistence type="predicted"/>
<dbReference type="PANTHER" id="PTHR31500">
    <property type="entry name" value="AT-HOOK MOTIF NUCLEAR-LOCALIZED PROTEIN 9"/>
    <property type="match status" value="1"/>
</dbReference>
<feature type="region of interest" description="Disordered" evidence="5">
    <location>
        <begin position="355"/>
        <end position="403"/>
    </location>
</feature>
<keyword evidence="8" id="KW-1185">Reference proteome</keyword>
<name>A0ABR0WLX1_REHGL</name>
<evidence type="ECO:0000256" key="4">
    <source>
        <dbReference type="RuleBase" id="RU367031"/>
    </source>
</evidence>
<evidence type="ECO:0000256" key="3">
    <source>
        <dbReference type="ARBA" id="ARBA00023163"/>
    </source>
</evidence>
<protein>
    <recommendedName>
        <fullName evidence="4">AT-hook motif nuclear-localized protein</fullName>
    </recommendedName>
</protein>
<dbReference type="Pfam" id="PF03479">
    <property type="entry name" value="PCC"/>
    <property type="match status" value="1"/>
</dbReference>
<dbReference type="PROSITE" id="PS51742">
    <property type="entry name" value="PPC"/>
    <property type="match status" value="1"/>
</dbReference>
<evidence type="ECO:0000256" key="5">
    <source>
        <dbReference type="SAM" id="MobiDB-lite"/>
    </source>
</evidence>
<evidence type="ECO:0000313" key="8">
    <source>
        <dbReference type="Proteomes" id="UP001318860"/>
    </source>
</evidence>
<comment type="domain">
    <text evidence="4">The PPC domain mediates interactions between AHL proteins.</text>
</comment>
<evidence type="ECO:0000256" key="1">
    <source>
        <dbReference type="ARBA" id="ARBA00023015"/>
    </source>
</evidence>